<evidence type="ECO:0000313" key="2">
    <source>
        <dbReference type="Proteomes" id="UP000321258"/>
    </source>
</evidence>
<reference evidence="1 2" key="1">
    <citation type="submission" date="2019-07" db="EMBL/GenBank/DDBJ databases">
        <title>Whole genome shotgun sequence of Methylobacterium haplocladii NBRC 107714.</title>
        <authorList>
            <person name="Hosoyama A."/>
            <person name="Uohara A."/>
            <person name="Ohji S."/>
            <person name="Ichikawa N."/>
        </authorList>
    </citation>
    <scope>NUCLEOTIDE SEQUENCE [LARGE SCALE GENOMIC DNA]</scope>
    <source>
        <strain evidence="1 2">NBRC 107714</strain>
    </source>
</reference>
<dbReference type="OrthoDB" id="8004832at2"/>
<keyword evidence="2" id="KW-1185">Reference proteome</keyword>
<dbReference type="Proteomes" id="UP000321258">
    <property type="component" value="Unassembled WGS sequence"/>
</dbReference>
<protein>
    <submittedName>
        <fullName evidence="1">Uncharacterized protein</fullName>
    </submittedName>
</protein>
<evidence type="ECO:0000313" key="1">
    <source>
        <dbReference type="EMBL" id="GEP00337.1"/>
    </source>
</evidence>
<comment type="caution">
    <text evidence="1">The sequence shown here is derived from an EMBL/GenBank/DDBJ whole genome shotgun (WGS) entry which is preliminary data.</text>
</comment>
<name>A0A512IRK0_9HYPH</name>
<accession>A0A512IRK0</accession>
<dbReference type="RefSeq" id="WP_147079528.1">
    <property type="nucleotide sequence ID" value="NZ_BJZT01000029.1"/>
</dbReference>
<proteinExistence type="predicted"/>
<sequence length="102" mass="10778">MSVSLSGRWSGQDDDRAFAGQSGPVRILGTIRAIATPSNLMLAGAVAFGWLALVAWTGNGPDGWQARSCAEFDLGRASCSTIRFTKDQSRIAPFMDAADAAR</sequence>
<organism evidence="1 2">
    <name type="scientific">Methylobacterium haplocladii</name>
    <dbReference type="NCBI Taxonomy" id="1176176"/>
    <lineage>
        <taxon>Bacteria</taxon>
        <taxon>Pseudomonadati</taxon>
        <taxon>Pseudomonadota</taxon>
        <taxon>Alphaproteobacteria</taxon>
        <taxon>Hyphomicrobiales</taxon>
        <taxon>Methylobacteriaceae</taxon>
        <taxon>Methylobacterium</taxon>
    </lineage>
</organism>
<dbReference type="AlphaFoldDB" id="A0A512IRK0"/>
<gene>
    <name evidence="1" type="ORF">MHA02_27240</name>
</gene>
<dbReference type="EMBL" id="BJZT01000029">
    <property type="protein sequence ID" value="GEP00337.1"/>
    <property type="molecule type" value="Genomic_DNA"/>
</dbReference>